<dbReference type="SUPFAM" id="SSF55729">
    <property type="entry name" value="Acyl-CoA N-acyltransferases (Nat)"/>
    <property type="match status" value="1"/>
</dbReference>
<dbReference type="GO" id="GO:0016746">
    <property type="term" value="F:acyltransferase activity"/>
    <property type="evidence" value="ECO:0007669"/>
    <property type="project" value="UniProtKB-KW"/>
</dbReference>
<gene>
    <name evidence="2" type="ORF">ACFL27_03670</name>
</gene>
<evidence type="ECO:0000313" key="2">
    <source>
        <dbReference type="EMBL" id="MFC1849288.1"/>
    </source>
</evidence>
<organism evidence="2 3">
    <name type="scientific">candidate division CSSED10-310 bacterium</name>
    <dbReference type="NCBI Taxonomy" id="2855610"/>
    <lineage>
        <taxon>Bacteria</taxon>
        <taxon>Bacteria division CSSED10-310</taxon>
    </lineage>
</organism>
<name>A0ABV6YSY1_UNCC1</name>
<dbReference type="PANTHER" id="PTHR43415">
    <property type="entry name" value="SPERMIDINE N(1)-ACETYLTRANSFERASE"/>
    <property type="match status" value="1"/>
</dbReference>
<sequence>MDFLNPSRLYFSNSIVILRPINEDDIQTLFNWRTDPIINKYLTSPAPKNMQDQRQWFWKYQHDTDSLFFMIRSRALDNIKIGYCLFSKIDGSKGCAEFGIVIGNKDYLHQGFGHKLMPTCMKIAYQYLGIHTLYSNVHSQNLACLTVVQNFIGSEPIIGPHPYRKDNEVLLRLDLSDFEAFEEKILLKNEKWRNILFIEQAEM</sequence>
<evidence type="ECO:0000259" key="1">
    <source>
        <dbReference type="PROSITE" id="PS51186"/>
    </source>
</evidence>
<dbReference type="InterPro" id="IPR016181">
    <property type="entry name" value="Acyl_CoA_acyltransferase"/>
</dbReference>
<dbReference type="PANTHER" id="PTHR43415:SF3">
    <property type="entry name" value="GNAT-FAMILY ACETYLTRANSFERASE"/>
    <property type="match status" value="1"/>
</dbReference>
<dbReference type="EC" id="2.3.-.-" evidence="2"/>
<dbReference type="Gene3D" id="3.40.630.30">
    <property type="match status" value="1"/>
</dbReference>
<evidence type="ECO:0000313" key="3">
    <source>
        <dbReference type="Proteomes" id="UP001594351"/>
    </source>
</evidence>
<comment type="caution">
    <text evidence="2">The sequence shown here is derived from an EMBL/GenBank/DDBJ whole genome shotgun (WGS) entry which is preliminary data.</text>
</comment>
<keyword evidence="3" id="KW-1185">Reference proteome</keyword>
<reference evidence="2 3" key="1">
    <citation type="submission" date="2024-09" db="EMBL/GenBank/DDBJ databases">
        <title>Laminarin stimulates single cell rates of sulfate reduction while oxygen inhibits transcriptomic activity in coastal marine sediment.</title>
        <authorList>
            <person name="Lindsay M."/>
            <person name="Orcutt B."/>
            <person name="Emerson D."/>
            <person name="Stepanauskas R."/>
            <person name="D'Angelo T."/>
        </authorList>
    </citation>
    <scope>NUCLEOTIDE SEQUENCE [LARGE SCALE GENOMIC DNA]</scope>
    <source>
        <strain evidence="2">SAG AM-311-K15</strain>
    </source>
</reference>
<dbReference type="PROSITE" id="PS51186">
    <property type="entry name" value="GNAT"/>
    <property type="match status" value="1"/>
</dbReference>
<dbReference type="Pfam" id="PF13302">
    <property type="entry name" value="Acetyltransf_3"/>
    <property type="match status" value="1"/>
</dbReference>
<dbReference type="InterPro" id="IPR000182">
    <property type="entry name" value="GNAT_dom"/>
</dbReference>
<proteinExistence type="predicted"/>
<keyword evidence="2" id="KW-0808">Transferase</keyword>
<dbReference type="CDD" id="cd04301">
    <property type="entry name" value="NAT_SF"/>
    <property type="match status" value="1"/>
</dbReference>
<dbReference type="EMBL" id="JBHPBY010000030">
    <property type="protein sequence ID" value="MFC1849288.1"/>
    <property type="molecule type" value="Genomic_DNA"/>
</dbReference>
<accession>A0ABV6YSY1</accession>
<keyword evidence="2" id="KW-0012">Acyltransferase</keyword>
<protein>
    <submittedName>
        <fullName evidence="2">GNAT family N-acetyltransferase</fullName>
        <ecNumber evidence="2">2.3.-.-</ecNumber>
    </submittedName>
</protein>
<feature type="domain" description="N-acetyltransferase" evidence="1">
    <location>
        <begin position="16"/>
        <end position="176"/>
    </location>
</feature>
<dbReference type="Proteomes" id="UP001594351">
    <property type="component" value="Unassembled WGS sequence"/>
</dbReference>